<dbReference type="Pfam" id="PF18566">
    <property type="entry name" value="Ldi"/>
    <property type="match status" value="1"/>
</dbReference>
<name>A0ABY6UVN8_BIOOC</name>
<sequence length="525" mass="59408">MTESPKLFATPRKIDAAVPQLLGNDFLTKFPKLSTEQAGHLRHIHNLVSQEDGDWHHMGGQEPGQEWLDAYRYQLATMAYAAGAAHYHRLPLLRSVFKTLFESLIRKMMLRDVWGYWFLTSHSGKLLDPELTELRQPWADPVVRENIMYSGHLLLMVSLNTMLFNDDKFNKGGALEFNWCPVFWGMGPERFTYTRTSLQAAIVKEMERENWLGVCCEPNSIFIVCNQFPLIAIRYNDIRDGTSSSTTILGKYRAAWTQKGMLQDNGLYIDSFSPKQDRKRRARDVGFTAWAAAFLNSWNPASANNAYKTIIGSIPLDSASLDDAYETFAIKELMPGATTHLHKPVLGYTSMMISEAGDPSTLERLLSLVDKKFTATWDEGGLFYTSSSGSGSCYVDMDRFTGNAAIAYARLNVPQGQRKMYEHPWGNEHFANHPFVDNIDLSSGVDFLRGIWDEIEKALVVTLRSYDGKTKRVKPHFSGFTKGSYCTYQNGKLTGVYELFDKTDIIPLDVQVTAEEINLVIKLIS</sequence>
<evidence type="ECO:0000313" key="2">
    <source>
        <dbReference type="EMBL" id="VUC35447.1"/>
    </source>
</evidence>
<gene>
    <name evidence="2" type="ORF">CLO192961_LOCUS411277</name>
</gene>
<dbReference type="Proteomes" id="UP000766486">
    <property type="component" value="Unassembled WGS sequence"/>
</dbReference>
<accession>A0ABY6UVN8</accession>
<protein>
    <recommendedName>
        <fullName evidence="1">Linalool dehydratase/isomerase domain-containing protein</fullName>
    </recommendedName>
</protein>
<reference evidence="2 3" key="1">
    <citation type="submission" date="2019-06" db="EMBL/GenBank/DDBJ databases">
        <authorList>
            <person name="Broberg M."/>
        </authorList>
    </citation>
    <scope>NUCLEOTIDE SEQUENCE [LARGE SCALE GENOMIC DNA]</scope>
</reference>
<keyword evidence="3" id="KW-1185">Reference proteome</keyword>
<proteinExistence type="predicted"/>
<comment type="caution">
    <text evidence="2">The sequence shown here is derived from an EMBL/GenBank/DDBJ whole genome shotgun (WGS) entry which is preliminary data.</text>
</comment>
<feature type="domain" description="Linalool dehydratase/isomerase" evidence="1">
    <location>
        <begin position="72"/>
        <end position="388"/>
    </location>
</feature>
<dbReference type="InterPro" id="IPR041411">
    <property type="entry name" value="Ldi"/>
</dbReference>
<organism evidence="2 3">
    <name type="scientific">Bionectria ochroleuca</name>
    <name type="common">Gliocladium roseum</name>
    <dbReference type="NCBI Taxonomy" id="29856"/>
    <lineage>
        <taxon>Eukaryota</taxon>
        <taxon>Fungi</taxon>
        <taxon>Dikarya</taxon>
        <taxon>Ascomycota</taxon>
        <taxon>Pezizomycotina</taxon>
        <taxon>Sordariomycetes</taxon>
        <taxon>Hypocreomycetidae</taxon>
        <taxon>Hypocreales</taxon>
        <taxon>Bionectriaceae</taxon>
        <taxon>Clonostachys</taxon>
    </lineage>
</organism>
<dbReference type="EMBL" id="CABFNS010000910">
    <property type="protein sequence ID" value="VUC35447.1"/>
    <property type="molecule type" value="Genomic_DNA"/>
</dbReference>
<evidence type="ECO:0000259" key="1">
    <source>
        <dbReference type="Pfam" id="PF18566"/>
    </source>
</evidence>
<evidence type="ECO:0000313" key="3">
    <source>
        <dbReference type="Proteomes" id="UP000766486"/>
    </source>
</evidence>